<evidence type="ECO:0000256" key="3">
    <source>
        <dbReference type="ARBA" id="ARBA00022490"/>
    </source>
</evidence>
<dbReference type="NCBIfam" id="TIGR02167">
    <property type="entry name" value="Liste_lipo_26"/>
    <property type="match status" value="8"/>
</dbReference>
<dbReference type="InterPro" id="IPR011889">
    <property type="entry name" value="Liste_lipo_26"/>
</dbReference>
<dbReference type="InterPro" id="IPR005046">
    <property type="entry name" value="DUF285"/>
</dbReference>
<dbReference type="InterPro" id="IPR014756">
    <property type="entry name" value="Ig_E-set"/>
</dbReference>
<keyword evidence="6" id="KW-0732">Signal</keyword>
<evidence type="ECO:0000256" key="6">
    <source>
        <dbReference type="SAM" id="SignalP"/>
    </source>
</evidence>
<evidence type="ECO:0000256" key="4">
    <source>
        <dbReference type="ARBA" id="ARBA00023069"/>
    </source>
</evidence>
<dbReference type="RefSeq" id="WP_308349614.1">
    <property type="nucleotide sequence ID" value="NZ_CP129971.1"/>
</dbReference>
<dbReference type="EMBL" id="CP129971">
    <property type="protein sequence ID" value="WMN11887.1"/>
    <property type="molecule type" value="Genomic_DNA"/>
</dbReference>
<dbReference type="Pfam" id="PF01833">
    <property type="entry name" value="TIG"/>
    <property type="match status" value="4"/>
</dbReference>
<keyword evidence="10" id="KW-1185">Reference proteome</keyword>
<evidence type="ECO:0000313" key="9">
    <source>
        <dbReference type="EMBL" id="WMN11887.1"/>
    </source>
</evidence>
<dbReference type="Pfam" id="PF22544">
    <property type="entry name" value="HYDIN_VesB_CFA65-like_Ig"/>
    <property type="match status" value="1"/>
</dbReference>
<keyword evidence="5" id="KW-0966">Cell projection</keyword>
<dbReference type="Gene3D" id="2.160.20.80">
    <property type="entry name" value="E3 ubiquitin-protein ligase SopA"/>
    <property type="match status" value="1"/>
</dbReference>
<evidence type="ECO:0000313" key="10">
    <source>
        <dbReference type="Proteomes" id="UP001230496"/>
    </source>
</evidence>
<dbReference type="InterPro" id="IPR026341">
    <property type="entry name" value="T9SS_type_B"/>
</dbReference>
<dbReference type="Gene3D" id="2.60.40.10">
    <property type="entry name" value="Immunoglobulins"/>
    <property type="match status" value="6"/>
</dbReference>
<dbReference type="GO" id="GO:0005737">
    <property type="term" value="C:cytoplasm"/>
    <property type="evidence" value="ECO:0007669"/>
    <property type="project" value="UniProtKB-SubCell"/>
</dbReference>
<dbReference type="InterPro" id="IPR013783">
    <property type="entry name" value="Ig-like_fold"/>
</dbReference>
<feature type="domain" description="IPT/TIG" evidence="7">
    <location>
        <begin position="1180"/>
        <end position="1256"/>
    </location>
</feature>
<feature type="domain" description="IPT/TIG" evidence="7">
    <location>
        <begin position="1022"/>
        <end position="1085"/>
    </location>
</feature>
<dbReference type="Proteomes" id="UP001230496">
    <property type="component" value="Chromosome"/>
</dbReference>
<dbReference type="Pfam" id="PF13585">
    <property type="entry name" value="CHU_C"/>
    <property type="match status" value="1"/>
</dbReference>
<feature type="domain" description="IPT/TIG" evidence="7">
    <location>
        <begin position="943"/>
        <end position="1014"/>
    </location>
</feature>
<comment type="subcellular location">
    <subcellularLocation>
        <location evidence="1">Cell projection</location>
        <location evidence="1">Cilium</location>
    </subcellularLocation>
    <subcellularLocation>
        <location evidence="2">Cytoplasm</location>
    </subcellularLocation>
</comment>
<gene>
    <name evidence="9" type="ORF">QYS49_31685</name>
</gene>
<dbReference type="NCBIfam" id="NF012200">
    <property type="entry name" value="choice_anch_D"/>
    <property type="match status" value="2"/>
</dbReference>
<evidence type="ECO:0000256" key="2">
    <source>
        <dbReference type="ARBA" id="ARBA00004496"/>
    </source>
</evidence>
<feature type="signal peptide" evidence="6">
    <location>
        <begin position="1"/>
        <end position="23"/>
    </location>
</feature>
<feature type="chain" id="PRO_5041287112" evidence="6">
    <location>
        <begin position="24"/>
        <end position="1573"/>
    </location>
</feature>
<dbReference type="InterPro" id="IPR002909">
    <property type="entry name" value="IPT_dom"/>
</dbReference>
<dbReference type="Pfam" id="PF03382">
    <property type="entry name" value="DUF285"/>
    <property type="match status" value="3"/>
</dbReference>
<dbReference type="CDD" id="cd00102">
    <property type="entry name" value="IPT"/>
    <property type="match status" value="4"/>
</dbReference>
<proteinExistence type="predicted"/>
<feature type="domain" description="HYDIN/VesB/CFA65-like Ig-like" evidence="8">
    <location>
        <begin position="1275"/>
        <end position="1366"/>
    </location>
</feature>
<organism evidence="9 10">
    <name type="scientific">Marivirga salinarum</name>
    <dbReference type="NCBI Taxonomy" id="3059078"/>
    <lineage>
        <taxon>Bacteria</taxon>
        <taxon>Pseudomonadati</taxon>
        <taxon>Bacteroidota</taxon>
        <taxon>Cytophagia</taxon>
        <taxon>Cytophagales</taxon>
        <taxon>Marivirgaceae</taxon>
        <taxon>Marivirga</taxon>
    </lineage>
</organism>
<name>A0AA51NAP0_9BACT</name>
<protein>
    <submittedName>
        <fullName evidence="9">BspA family leucine-rich repeat surface protein</fullName>
    </submittedName>
</protein>
<dbReference type="NCBIfam" id="TIGR04131">
    <property type="entry name" value="Bac_Flav_CTERM"/>
    <property type="match status" value="1"/>
</dbReference>
<accession>A0AA51NAP0</accession>
<keyword evidence="3" id="KW-0963">Cytoplasm</keyword>
<evidence type="ECO:0000256" key="5">
    <source>
        <dbReference type="ARBA" id="ARBA00023273"/>
    </source>
</evidence>
<feature type="domain" description="IPT/TIG" evidence="7">
    <location>
        <begin position="1101"/>
        <end position="1163"/>
    </location>
</feature>
<dbReference type="SUPFAM" id="SSF141571">
    <property type="entry name" value="Pentapeptide repeat-like"/>
    <property type="match status" value="2"/>
</dbReference>
<evidence type="ECO:0000259" key="8">
    <source>
        <dbReference type="Pfam" id="PF22544"/>
    </source>
</evidence>
<dbReference type="InterPro" id="IPR053879">
    <property type="entry name" value="HYDIN_VesB_CFA65-like_Ig"/>
</dbReference>
<dbReference type="KEGG" id="msaa:QYS49_31685"/>
<keyword evidence="4" id="KW-0969">Cilium</keyword>
<dbReference type="SUPFAM" id="SSF81296">
    <property type="entry name" value="E set domains"/>
    <property type="match status" value="4"/>
</dbReference>
<reference evidence="9 10" key="1">
    <citation type="submission" date="2023-08" db="EMBL/GenBank/DDBJ databases">
        <title>Comparative genomics and taxonomic characterization of three novel marine species of genus Marivirga.</title>
        <authorList>
            <person name="Muhammad N."/>
            <person name="Kim S.-G."/>
        </authorList>
    </citation>
    <scope>NUCLEOTIDE SEQUENCE [LARGE SCALE GENOMIC DNA]</scope>
    <source>
        <strain evidence="9 10">BDSF4-3</strain>
    </source>
</reference>
<evidence type="ECO:0000256" key="1">
    <source>
        <dbReference type="ARBA" id="ARBA00004138"/>
    </source>
</evidence>
<evidence type="ECO:0000259" key="7">
    <source>
        <dbReference type="Pfam" id="PF01833"/>
    </source>
</evidence>
<sequence>MKRLLPFFSLLLFCAFLSSNLFAQNPFTTTWKTTDGTITIPVNPADTLVYNYDISWTNLTNNGVGDGSDTGITGNYPISGLNNNDTYEIKISGNFPAIYFNNGPERNKIQTIEQWGDIEWETMRVAFLGCSNLTSNATDAPNLQTTKSLLGMFAFATSFNSDLNNWDVSNITNMYGAFINATSFNSDISNWNMENVDTTSYMFYGATSFNSDISNWDVGNVINMEYMFYNAISFNGDLNDWDVLSVINMRSMFQNASSFNRDLSGWYTWNVENMANMFSGASSFNHSLGTWTVSDVTNMSGMLDNSGLSKRNYDATIIGWESDFGTPSNITLGAAGLTYCNSSDSRQTLTGTFYNWVINGDALDCQPFVTTWQTADNSITISTDTSIGTYFYNITWENLTTGAINSATQQTGDYTISDLTNGVNYEISITGDFPKIDFGNAFNERSKIQSIDQWGDIEWADFSQSFYNCVNLTSNAPDSPLLTNVTDMSSMFSGATSFNSFNDDLNNWDVSNIENMNSMFRNAEAFNSNLSGWDLRNVSDMGSMFSGATSLDNSAGLSSWNVSNVNLLDGLFSEATSFNADLSSWDVSNVTDMGSMFSNASSFESDLSSWDVRNVTDMRSMFRGATLFESDLSDWSVSNVSDMSWMFNNATNFDSDLSNWNVGSVTRMNAMFAGASSFNSDLSNWDVRNVVEMSAMFKDATLFNNDLSNWDVSKVRNMAEMFRNANSFNQSLANWDISSVNNQSEGLSDLSFMLTNSGLSTFNYDAIIKGWATLSAGETQIPTNITLGADNLNFCFSIDERLQLINNYSWNIIDSGPDCPTPETQASNIIFPDIAHSQMNISWENGDGANRLVLAKQNNAVDANPADLSTYVGDAIFGEGDEIGNGNFVIYNGAGNGLTITGLDEGTFYHFQVFEYNGENGLEAYNTSTANDNPAFEKTLATPVITSFTPTTAIKDDSVRIKGENFTDASTVSFGGTEATFFKVVSDSAITAVVGDGSSGDVAVTTSGGTATLDGFNFIFAPIIDAFSPTIAAEDDTVTITGSYFNDASLVSFGGTEASFFTVVSDSVITAVVGNGSSGNVAVTTPGGTATLDGFNFIPAPIIDAFSPTIAAEDDTVTIIGSYFNDASLVRFGGTEASFFTVVSDSVIIAILGPGSSGDVLVNTPGGTSTLEGFNFIPAPIIDAFSPITASKNDTVTITGLNFNDANLVSFGGTEASDYTVVSANEISAIVGAGASGNVRVRTLGGTATLDGFTFTKTEIAVFYSDSNPITNNQSESIDLGIRFPDETLERQFTIQNTGTGDLAISSITSSDAAFEVLNIPDSIDPGSSAQFTLLFNPTDFKVYESNITINNNSINNSEFNFTVSAEFSDLNIIDFETDSILISNQDVNLGTTFINQNIDKNFVIENQSSKSTIEIIRIIVDNPVFQIINAPISVAPLSSENFIVRLNATAVGDYNGTVTIMTTKNDFSFKVAGKVLPEASTEIKVFNVITPNGDGRHDFLQIENITEYPNNKVSIFNRLGNNVFEINNYDNSSRIFEGISDNGKELLTGNYYYVIDKGNGDKRISGFLVIKR</sequence>